<dbReference type="SUPFAM" id="SSF56112">
    <property type="entry name" value="Protein kinase-like (PK-like)"/>
    <property type="match status" value="1"/>
</dbReference>
<evidence type="ECO:0000313" key="3">
    <source>
        <dbReference type="Proteomes" id="UP000054270"/>
    </source>
</evidence>
<dbReference type="EMBL" id="KN817583">
    <property type="protein sequence ID" value="KJA18890.1"/>
    <property type="molecule type" value="Genomic_DNA"/>
</dbReference>
<dbReference type="InterPro" id="IPR040976">
    <property type="entry name" value="Pkinase_fungal"/>
</dbReference>
<dbReference type="Proteomes" id="UP000054270">
    <property type="component" value="Unassembled WGS sequence"/>
</dbReference>
<dbReference type="GO" id="GO:0005524">
    <property type="term" value="F:ATP binding"/>
    <property type="evidence" value="ECO:0007669"/>
    <property type="project" value="InterPro"/>
</dbReference>
<reference evidence="3" key="1">
    <citation type="submission" date="2014-04" db="EMBL/GenBank/DDBJ databases">
        <title>Evolutionary Origins and Diversification of the Mycorrhizal Mutualists.</title>
        <authorList>
            <consortium name="DOE Joint Genome Institute"/>
            <consortium name="Mycorrhizal Genomics Consortium"/>
            <person name="Kohler A."/>
            <person name="Kuo A."/>
            <person name="Nagy L.G."/>
            <person name="Floudas D."/>
            <person name="Copeland A."/>
            <person name="Barry K.W."/>
            <person name="Cichocki N."/>
            <person name="Veneault-Fourrey C."/>
            <person name="LaButti K."/>
            <person name="Lindquist E.A."/>
            <person name="Lipzen A."/>
            <person name="Lundell T."/>
            <person name="Morin E."/>
            <person name="Murat C."/>
            <person name="Riley R."/>
            <person name="Ohm R."/>
            <person name="Sun H."/>
            <person name="Tunlid A."/>
            <person name="Henrissat B."/>
            <person name="Grigoriev I.V."/>
            <person name="Hibbett D.S."/>
            <person name="Martin F."/>
        </authorList>
    </citation>
    <scope>NUCLEOTIDE SEQUENCE [LARGE SCALE GENOMIC DNA]</scope>
    <source>
        <strain evidence="3">FD-334 SS-4</strain>
    </source>
</reference>
<gene>
    <name evidence="2" type="ORF">HYPSUDRAFT_204985</name>
</gene>
<dbReference type="OMA" id="ITTCAIR"/>
<dbReference type="PROSITE" id="PS00109">
    <property type="entry name" value="PROTEIN_KINASE_TYR"/>
    <property type="match status" value="1"/>
</dbReference>
<organism evidence="2 3">
    <name type="scientific">Hypholoma sublateritium (strain FD-334 SS-4)</name>
    <dbReference type="NCBI Taxonomy" id="945553"/>
    <lineage>
        <taxon>Eukaryota</taxon>
        <taxon>Fungi</taxon>
        <taxon>Dikarya</taxon>
        <taxon>Basidiomycota</taxon>
        <taxon>Agaricomycotina</taxon>
        <taxon>Agaricomycetes</taxon>
        <taxon>Agaricomycetidae</taxon>
        <taxon>Agaricales</taxon>
        <taxon>Agaricineae</taxon>
        <taxon>Strophariaceae</taxon>
        <taxon>Hypholoma</taxon>
    </lineage>
</organism>
<dbReference type="PANTHER" id="PTHR38248:SF2">
    <property type="entry name" value="FUNK1 11"/>
    <property type="match status" value="1"/>
</dbReference>
<feature type="domain" description="Protein kinase" evidence="1">
    <location>
        <begin position="1"/>
        <end position="278"/>
    </location>
</feature>
<dbReference type="PANTHER" id="PTHR38248">
    <property type="entry name" value="FUNK1 6"/>
    <property type="match status" value="1"/>
</dbReference>
<sequence>MQVPNQKRDKGILPTPRKTRLSHHRMTLNPVGKPLHVFESSRQFISAIADAMEAHDDTWFKGQILHRDISVNNIIIAENGEGILIDWDLSVKFPKRRTSQKEELQEPKVARRFARTGSWQFISSRLLRSRTAIQDYCDDRESALWVLLWIALQYTRTSSRPGSGRPHDLRSLMKIFNEVDHLTDGSNAGGRLKLSFLQYYSQEPISFTNRPALHSLVETLITTCAIRYDTPPTAINIAALEIVRKSFQEGPEKELVLENIVGYRYQQKMEDLQSEVWLVKTIRDHLAMPGWPVDDKTSRQEMPPMSSTPYIRPFRVYNFL</sequence>
<accession>A0A0D2PFG1</accession>
<protein>
    <recommendedName>
        <fullName evidence="1">Protein kinase domain-containing protein</fullName>
    </recommendedName>
</protein>
<dbReference type="AlphaFoldDB" id="A0A0D2PFG1"/>
<dbReference type="Pfam" id="PF17667">
    <property type="entry name" value="Pkinase_fungal"/>
    <property type="match status" value="1"/>
</dbReference>
<dbReference type="PROSITE" id="PS50011">
    <property type="entry name" value="PROTEIN_KINASE_DOM"/>
    <property type="match status" value="1"/>
</dbReference>
<keyword evidence="3" id="KW-1185">Reference proteome</keyword>
<proteinExistence type="predicted"/>
<evidence type="ECO:0000313" key="2">
    <source>
        <dbReference type="EMBL" id="KJA18890.1"/>
    </source>
</evidence>
<dbReference type="InterPro" id="IPR011009">
    <property type="entry name" value="Kinase-like_dom_sf"/>
</dbReference>
<dbReference type="GO" id="GO:0004672">
    <property type="term" value="F:protein kinase activity"/>
    <property type="evidence" value="ECO:0007669"/>
    <property type="project" value="InterPro"/>
</dbReference>
<dbReference type="Gene3D" id="1.10.510.10">
    <property type="entry name" value="Transferase(Phosphotransferase) domain 1"/>
    <property type="match status" value="1"/>
</dbReference>
<dbReference type="InterPro" id="IPR008266">
    <property type="entry name" value="Tyr_kinase_AS"/>
</dbReference>
<dbReference type="OrthoDB" id="2747778at2759"/>
<evidence type="ECO:0000259" key="1">
    <source>
        <dbReference type="PROSITE" id="PS50011"/>
    </source>
</evidence>
<dbReference type="InterPro" id="IPR000719">
    <property type="entry name" value="Prot_kinase_dom"/>
</dbReference>
<name>A0A0D2PFG1_HYPSF</name>